<name>A0A829R312_LISGR</name>
<protein>
    <submittedName>
        <fullName evidence="2">Uncharacterized protein</fullName>
    </submittedName>
</protein>
<dbReference type="Proteomes" id="UP000019251">
    <property type="component" value="Unassembled WGS sequence"/>
</dbReference>
<evidence type="ECO:0000313" key="2">
    <source>
        <dbReference type="EMBL" id="EUJ26401.1"/>
    </source>
</evidence>
<feature type="chain" id="PRO_5039246477" evidence="1">
    <location>
        <begin position="21"/>
        <end position="69"/>
    </location>
</feature>
<organism evidence="2 3">
    <name type="scientific">Listeria grayi FSL F6-1183</name>
    <dbReference type="NCBI Taxonomy" id="1265827"/>
    <lineage>
        <taxon>Bacteria</taxon>
        <taxon>Bacillati</taxon>
        <taxon>Bacillota</taxon>
        <taxon>Bacilli</taxon>
        <taxon>Bacillales</taxon>
        <taxon>Listeriaceae</taxon>
        <taxon>Listeria</taxon>
    </lineage>
</organism>
<evidence type="ECO:0000256" key="1">
    <source>
        <dbReference type="SAM" id="SignalP"/>
    </source>
</evidence>
<keyword evidence="1" id="KW-0732">Signal</keyword>
<sequence length="69" mass="7829">MYKKLMKLGLVLILALSVVAGLNPPKATAAAKTISYYAKEGAYIYKRQKYEIKKTQVIESKSKSRYENK</sequence>
<accession>A0A829R312</accession>
<dbReference type="RefSeq" id="WP_036107776.1">
    <property type="nucleotide sequence ID" value="NZ_AODG01000017.1"/>
</dbReference>
<proteinExistence type="predicted"/>
<feature type="signal peptide" evidence="1">
    <location>
        <begin position="1"/>
        <end position="20"/>
    </location>
</feature>
<dbReference type="EMBL" id="AODG01000017">
    <property type="protein sequence ID" value="EUJ26401.1"/>
    <property type="molecule type" value="Genomic_DNA"/>
</dbReference>
<reference evidence="2 3" key="1">
    <citation type="submission" date="2012-12" db="EMBL/GenBank/DDBJ databases">
        <title>Novel taxa of Listeriaceae from agricultural environments in the United States.</title>
        <authorList>
            <person name="den Bakker H.C."/>
            <person name="Allred A."/>
            <person name="Warchocki S."/>
            <person name="Wright E.M."/>
            <person name="Burrell A."/>
            <person name="Nightingale K.K."/>
            <person name="Kephart D."/>
            <person name="Wiedmann M."/>
        </authorList>
    </citation>
    <scope>NUCLEOTIDE SEQUENCE [LARGE SCALE GENOMIC DNA]</scope>
    <source>
        <strain evidence="2 3">FSL F6-1183</strain>
    </source>
</reference>
<comment type="caution">
    <text evidence="2">The sequence shown here is derived from an EMBL/GenBank/DDBJ whole genome shotgun (WGS) entry which is preliminary data.</text>
</comment>
<dbReference type="AlphaFoldDB" id="A0A829R312"/>
<gene>
    <name evidence="2" type="ORF">LMUR_13164</name>
</gene>
<evidence type="ECO:0000313" key="3">
    <source>
        <dbReference type="Proteomes" id="UP000019251"/>
    </source>
</evidence>